<dbReference type="EMBL" id="CATQJA010002279">
    <property type="protein sequence ID" value="CAJ0570293.1"/>
    <property type="molecule type" value="Genomic_DNA"/>
</dbReference>
<feature type="region of interest" description="Disordered" evidence="1">
    <location>
        <begin position="91"/>
        <end position="181"/>
    </location>
</feature>
<evidence type="ECO:0000313" key="2">
    <source>
        <dbReference type="EMBL" id="CAJ0570293.1"/>
    </source>
</evidence>
<feature type="compositionally biased region" description="Basic and acidic residues" evidence="1">
    <location>
        <begin position="125"/>
        <end position="162"/>
    </location>
</feature>
<keyword evidence="3" id="KW-1185">Reference proteome</keyword>
<sequence length="219" mass="25051">MFTLLLSPGPYSAGVRVLYSTCCRPERRVCEPGLTCLRATVDAPNLKFILSGCHPPEDGLVGCETHPIPHFNATLRRCVCMDERCQRDFPKPSKDCGPTPSVPYPKVDPDDNLFTNLINNIEESDEKRTENSVEFRSSEEEYRSLREREKPAKTPNHERASSERGYQPSPVQSPSYYRKTTTNEKLASRTVTIRITLKICEYETMLLPHLFAKFHENRI</sequence>
<dbReference type="AlphaFoldDB" id="A0AA36FZC0"/>
<dbReference type="Proteomes" id="UP001177023">
    <property type="component" value="Unassembled WGS sequence"/>
</dbReference>
<proteinExistence type="predicted"/>
<evidence type="ECO:0000313" key="3">
    <source>
        <dbReference type="Proteomes" id="UP001177023"/>
    </source>
</evidence>
<gene>
    <name evidence="2" type="ORF">MSPICULIGERA_LOCUS8737</name>
</gene>
<reference evidence="2" key="1">
    <citation type="submission" date="2023-06" db="EMBL/GenBank/DDBJ databases">
        <authorList>
            <person name="Delattre M."/>
        </authorList>
    </citation>
    <scope>NUCLEOTIDE SEQUENCE</scope>
    <source>
        <strain evidence="2">AF72</strain>
    </source>
</reference>
<organism evidence="2 3">
    <name type="scientific">Mesorhabditis spiculigera</name>
    <dbReference type="NCBI Taxonomy" id="96644"/>
    <lineage>
        <taxon>Eukaryota</taxon>
        <taxon>Metazoa</taxon>
        <taxon>Ecdysozoa</taxon>
        <taxon>Nematoda</taxon>
        <taxon>Chromadorea</taxon>
        <taxon>Rhabditida</taxon>
        <taxon>Rhabditina</taxon>
        <taxon>Rhabditomorpha</taxon>
        <taxon>Rhabditoidea</taxon>
        <taxon>Rhabditidae</taxon>
        <taxon>Mesorhabditinae</taxon>
        <taxon>Mesorhabditis</taxon>
    </lineage>
</organism>
<feature type="compositionally biased region" description="Polar residues" evidence="1">
    <location>
        <begin position="169"/>
        <end position="181"/>
    </location>
</feature>
<accession>A0AA36FZC0</accession>
<comment type="caution">
    <text evidence="2">The sequence shown here is derived from an EMBL/GenBank/DDBJ whole genome shotgun (WGS) entry which is preliminary data.</text>
</comment>
<feature type="non-terminal residue" evidence="2">
    <location>
        <position position="1"/>
    </location>
</feature>
<evidence type="ECO:0000256" key="1">
    <source>
        <dbReference type="SAM" id="MobiDB-lite"/>
    </source>
</evidence>
<name>A0AA36FZC0_9BILA</name>
<protein>
    <submittedName>
        <fullName evidence="2">Uncharacterized protein</fullName>
    </submittedName>
</protein>